<reference evidence="4" key="1">
    <citation type="journal article" date="2020" name="mSystems">
        <title>Genome- and Community-Level Interaction Insights into Carbon Utilization and Element Cycling Functions of Hydrothermarchaeota in Hydrothermal Sediment.</title>
        <authorList>
            <person name="Zhou Z."/>
            <person name="Liu Y."/>
            <person name="Xu W."/>
            <person name="Pan J."/>
            <person name="Luo Z.H."/>
            <person name="Li M."/>
        </authorList>
    </citation>
    <scope>NUCLEOTIDE SEQUENCE [LARGE SCALE GENOMIC DNA]</scope>
    <source>
        <strain evidence="4">SpSt-503</strain>
    </source>
</reference>
<name>A0A7C3EKH8_9SPIR</name>
<dbReference type="PANTHER" id="PTHR44591">
    <property type="entry name" value="STRESS RESPONSE REGULATOR PROTEIN 1"/>
    <property type="match status" value="1"/>
</dbReference>
<dbReference type="InterPro" id="IPR041657">
    <property type="entry name" value="HTH_17"/>
</dbReference>
<dbReference type="InterPro" id="IPR001789">
    <property type="entry name" value="Sig_transdc_resp-reg_receiver"/>
</dbReference>
<protein>
    <submittedName>
        <fullName evidence="4">Response regulator</fullName>
    </submittedName>
</protein>
<dbReference type="Gene3D" id="3.40.50.2300">
    <property type="match status" value="1"/>
</dbReference>
<dbReference type="PROSITE" id="PS50110">
    <property type="entry name" value="RESPONSE_REGULATORY"/>
    <property type="match status" value="1"/>
</dbReference>
<evidence type="ECO:0000256" key="1">
    <source>
        <dbReference type="ARBA" id="ARBA00022553"/>
    </source>
</evidence>
<dbReference type="Pfam" id="PF00072">
    <property type="entry name" value="Response_reg"/>
    <property type="match status" value="1"/>
</dbReference>
<dbReference type="EMBL" id="DSVL01000215">
    <property type="protein sequence ID" value="HFH29249.1"/>
    <property type="molecule type" value="Genomic_DNA"/>
</dbReference>
<evidence type="ECO:0000259" key="3">
    <source>
        <dbReference type="PROSITE" id="PS50110"/>
    </source>
</evidence>
<dbReference type="InterPro" id="IPR050595">
    <property type="entry name" value="Bact_response_regulator"/>
</dbReference>
<dbReference type="AlphaFoldDB" id="A0A7C3EKH8"/>
<feature type="modified residue" description="4-aspartylphosphate" evidence="2">
    <location>
        <position position="131"/>
    </location>
</feature>
<dbReference type="Pfam" id="PF12728">
    <property type="entry name" value="HTH_17"/>
    <property type="match status" value="1"/>
</dbReference>
<dbReference type="Gene3D" id="1.10.1660.10">
    <property type="match status" value="1"/>
</dbReference>
<accession>A0A7C3EKH8</accession>
<evidence type="ECO:0000256" key="2">
    <source>
        <dbReference type="PROSITE-ProRule" id="PRU00169"/>
    </source>
</evidence>
<gene>
    <name evidence="4" type="ORF">ENS59_07015</name>
</gene>
<dbReference type="InterPro" id="IPR011006">
    <property type="entry name" value="CheY-like_superfamily"/>
</dbReference>
<keyword evidence="1 2" id="KW-0597">Phosphoprotein</keyword>
<dbReference type="PANTHER" id="PTHR44591:SF3">
    <property type="entry name" value="RESPONSE REGULATORY DOMAIN-CONTAINING PROTEIN"/>
    <property type="match status" value="1"/>
</dbReference>
<feature type="domain" description="Response regulatory" evidence="3">
    <location>
        <begin position="80"/>
        <end position="198"/>
    </location>
</feature>
<organism evidence="4">
    <name type="scientific">Gracilinema caldarium</name>
    <dbReference type="NCBI Taxonomy" id="215591"/>
    <lineage>
        <taxon>Bacteria</taxon>
        <taxon>Pseudomonadati</taxon>
        <taxon>Spirochaetota</taxon>
        <taxon>Spirochaetia</taxon>
        <taxon>Spirochaetales</taxon>
        <taxon>Breznakiellaceae</taxon>
        <taxon>Gracilinema</taxon>
    </lineage>
</organism>
<evidence type="ECO:0000313" key="4">
    <source>
        <dbReference type="EMBL" id="HFH29249.1"/>
    </source>
</evidence>
<dbReference type="GO" id="GO:0000160">
    <property type="term" value="P:phosphorelay signal transduction system"/>
    <property type="evidence" value="ECO:0007669"/>
    <property type="project" value="InterPro"/>
</dbReference>
<comment type="caution">
    <text evidence="4">The sequence shown here is derived from an EMBL/GenBank/DDBJ whole genome shotgun (WGS) entry which is preliminary data.</text>
</comment>
<dbReference type="SUPFAM" id="SSF52172">
    <property type="entry name" value="CheY-like"/>
    <property type="match status" value="1"/>
</dbReference>
<dbReference type="SMART" id="SM00448">
    <property type="entry name" value="REC"/>
    <property type="match status" value="1"/>
</dbReference>
<sequence>MAKNDKRLRIFSALEVANICGVVNQTAINWIRNGYLKAFTTPGGQYRVYAEDLKTFLDERGMRIPDELSELMQDEVEWKTILIVDDDTDLNGLMKKYLEKKLDGYMIYQAFDGFEAGKALANYRPGFIFLDIDLPGVDGHKLCKKIKEDPAFGKPFVIAMTGLDIPEEKRAILDEGADAFFGKPLDFEMVVKTVNELAAKLSVGVHE</sequence>
<proteinExistence type="predicted"/>